<reference evidence="1 2" key="1">
    <citation type="submission" date="2016-07" db="EMBL/GenBank/DDBJ databases">
        <title>Pervasive Adenine N6-methylation of Active Genes in Fungi.</title>
        <authorList>
            <consortium name="DOE Joint Genome Institute"/>
            <person name="Mondo S.J."/>
            <person name="Dannebaum R.O."/>
            <person name="Kuo R.C."/>
            <person name="Labutti K."/>
            <person name="Haridas S."/>
            <person name="Kuo A."/>
            <person name="Salamov A."/>
            <person name="Ahrendt S.R."/>
            <person name="Lipzen A."/>
            <person name="Sullivan W."/>
            <person name="Andreopoulos W.B."/>
            <person name="Clum A."/>
            <person name="Lindquist E."/>
            <person name="Daum C."/>
            <person name="Ramamoorthy G.K."/>
            <person name="Gryganskyi A."/>
            <person name="Culley D."/>
            <person name="Magnuson J.K."/>
            <person name="James T.Y."/>
            <person name="O'Malley M.A."/>
            <person name="Stajich J.E."/>
            <person name="Spatafora J.W."/>
            <person name="Visel A."/>
            <person name="Grigoriev I.V."/>
        </authorList>
    </citation>
    <scope>NUCLEOTIDE SEQUENCE [LARGE SCALE GENOMIC DNA]</scope>
    <source>
        <strain evidence="1 2">NRRL 3301</strain>
    </source>
</reference>
<dbReference type="EMBL" id="MCGT01000065">
    <property type="protein sequence ID" value="ORX42595.1"/>
    <property type="molecule type" value="Genomic_DNA"/>
</dbReference>
<accession>A0A1X2G2C7</accession>
<keyword evidence="2" id="KW-1185">Reference proteome</keyword>
<dbReference type="OrthoDB" id="2290758at2759"/>
<sequence length="245" mass="27745">MTSQDIVSQLRDLQSVIDDFSEMTREVSKSEIFSNVDDNSQPDNYQRHTLMDAMLQFQVSEDFAELMDTINDIDVSIKDIDIKACKNTFESEATRHDDDNEDEELPQFATKKNAPNLKIMISNNSRPLPLTTLSLSDHSVQTNEGRTVSPCTGSPKRKLPSPVCKYYARSYEEMMRIPGIDERIRFYEKTYQQCIQAPSTLYNWGAYTPKKTTGSAQEQSAGAKRNVSRSSAARLLGFERLSVTG</sequence>
<gene>
    <name evidence="1" type="ORF">DM01DRAFT_324446</name>
</gene>
<proteinExistence type="predicted"/>
<dbReference type="AlphaFoldDB" id="A0A1X2G2C7"/>
<comment type="caution">
    <text evidence="1">The sequence shown here is derived from an EMBL/GenBank/DDBJ whole genome shotgun (WGS) entry which is preliminary data.</text>
</comment>
<name>A0A1X2G2C7_9FUNG</name>
<evidence type="ECO:0000313" key="2">
    <source>
        <dbReference type="Proteomes" id="UP000242146"/>
    </source>
</evidence>
<organism evidence="1 2">
    <name type="scientific">Hesseltinella vesiculosa</name>
    <dbReference type="NCBI Taxonomy" id="101127"/>
    <lineage>
        <taxon>Eukaryota</taxon>
        <taxon>Fungi</taxon>
        <taxon>Fungi incertae sedis</taxon>
        <taxon>Mucoromycota</taxon>
        <taxon>Mucoromycotina</taxon>
        <taxon>Mucoromycetes</taxon>
        <taxon>Mucorales</taxon>
        <taxon>Cunninghamellaceae</taxon>
        <taxon>Hesseltinella</taxon>
    </lineage>
</organism>
<dbReference type="STRING" id="101127.A0A1X2G2C7"/>
<evidence type="ECO:0000313" key="1">
    <source>
        <dbReference type="EMBL" id="ORX42595.1"/>
    </source>
</evidence>
<dbReference type="Proteomes" id="UP000242146">
    <property type="component" value="Unassembled WGS sequence"/>
</dbReference>
<protein>
    <submittedName>
        <fullName evidence="1">Uncharacterized protein</fullName>
    </submittedName>
</protein>